<name>A0A2S9WU70_9FLAO</name>
<dbReference type="InterPro" id="IPR052162">
    <property type="entry name" value="Sensor_kinase/Photoreceptor"/>
</dbReference>
<dbReference type="AlphaFoldDB" id="A0A2S9WU70"/>
<sequence>MVNDLKQSTFPYEELMTSTCLICMVVSNDSELIQANEEFFNVLGYHESYFDDHTILDITGSNDNWPDLKVKDGSKRERLSTTVKFYNDSGVPVYLKCNFGFREDRVYIAGVDVSMDIYLQQHNTTISHVANLGTWTYIPAQDKFHYNGFFKELFDLTDEQVLDTKVMYDAVHEDSLPIIDEALEKLYFNHEPYDVEIKLVLGKDEKEVWLRIIAAPEIYKGEVTIIQGVTQNITPYKELNIALEETKKNQELALRAINSGYFSFNLVTEEKRYSDSFMARSNFPEDMTREKFFKLVHPEDRDAALAQHKREIKEEGEFYFNAFRVGNEQGIYRHYEIHGFKVFNSDGEPIKLVANLIDVEDKYKLSEMEDKHRYHLRTMLDNTFVRSILLDKDSRIIGLDAKTKKILMDRLGYNPILKKSLFSEILSSFDLLKFNIIDRVLKKGQEYRNELYIDLFENSSTCYDALCKPILNYSQKVDGYVFYFFDLTNRVRLQEEVKSFQHKLITAHHFKNNVLAQITNNQRLPFDKLLAVTQGIFQEEVIYKTDNNLSEGQIRGGEELMGSLDEIINNKDSESLFFSSQKPVDLALLLQNMNTDSINKAKQEEIDFTFNNFEKLVLVNADPVFLRQSLANLLDLFFKICDREIVMIKSRINNDRAEVILYTVLTKQVYLIVEHVLNTHNASEESDTSSFKALGEGVPFAMKYLEGIKGKVEIQSNESSKAEFVLSLPLHH</sequence>
<dbReference type="PANTHER" id="PTHR43304">
    <property type="entry name" value="PHYTOCHROME-LIKE PROTEIN CPH1"/>
    <property type="match status" value="1"/>
</dbReference>
<keyword evidence="3" id="KW-0597">Phosphoprotein</keyword>
<comment type="caution">
    <text evidence="7">The sequence shown here is derived from an EMBL/GenBank/DDBJ whole genome shotgun (WGS) entry which is preliminary data.</text>
</comment>
<evidence type="ECO:0000313" key="7">
    <source>
        <dbReference type="EMBL" id="PRP66876.1"/>
    </source>
</evidence>
<evidence type="ECO:0000256" key="1">
    <source>
        <dbReference type="ARBA" id="ARBA00000085"/>
    </source>
</evidence>
<keyword evidence="5" id="KW-0418">Kinase</keyword>
<evidence type="ECO:0000259" key="6">
    <source>
        <dbReference type="PROSITE" id="PS50113"/>
    </source>
</evidence>
<keyword evidence="4" id="KW-0808">Transferase</keyword>
<gene>
    <name evidence="7" type="ORF">BST86_07075</name>
</gene>
<dbReference type="InterPro" id="IPR036890">
    <property type="entry name" value="HATPase_C_sf"/>
</dbReference>
<dbReference type="CDD" id="cd00130">
    <property type="entry name" value="PAS"/>
    <property type="match status" value="1"/>
</dbReference>
<dbReference type="EMBL" id="MQUC01000003">
    <property type="protein sequence ID" value="PRP66876.1"/>
    <property type="molecule type" value="Genomic_DNA"/>
</dbReference>
<dbReference type="InterPro" id="IPR013655">
    <property type="entry name" value="PAS_fold_3"/>
</dbReference>
<dbReference type="InterPro" id="IPR035965">
    <property type="entry name" value="PAS-like_dom_sf"/>
</dbReference>
<reference evidence="7 8" key="1">
    <citation type="submission" date="2016-11" db="EMBL/GenBank/DDBJ databases">
        <title>Trade-off between light-utilization and light-protection in marine flavobacteria.</title>
        <authorList>
            <person name="Kumagai Y."/>
        </authorList>
    </citation>
    <scope>NUCLEOTIDE SEQUENCE [LARGE SCALE GENOMIC DNA]</scope>
    <source>
        <strain evidence="7 8">JCM 17109</strain>
    </source>
</reference>
<dbReference type="Proteomes" id="UP000239532">
    <property type="component" value="Unassembled WGS sequence"/>
</dbReference>
<evidence type="ECO:0000256" key="4">
    <source>
        <dbReference type="ARBA" id="ARBA00022679"/>
    </source>
</evidence>
<accession>A0A2S9WU70</accession>
<evidence type="ECO:0000256" key="3">
    <source>
        <dbReference type="ARBA" id="ARBA00022553"/>
    </source>
</evidence>
<evidence type="ECO:0000256" key="5">
    <source>
        <dbReference type="ARBA" id="ARBA00022777"/>
    </source>
</evidence>
<dbReference type="SUPFAM" id="SSF55874">
    <property type="entry name" value="ATPase domain of HSP90 chaperone/DNA topoisomerase II/histidine kinase"/>
    <property type="match status" value="1"/>
</dbReference>
<dbReference type="Gene3D" id="3.30.565.10">
    <property type="entry name" value="Histidine kinase-like ATPase, C-terminal domain"/>
    <property type="match status" value="1"/>
</dbReference>
<dbReference type="Pfam" id="PF13426">
    <property type="entry name" value="PAS_9"/>
    <property type="match status" value="1"/>
</dbReference>
<dbReference type="RefSeq" id="WP_105982661.1">
    <property type="nucleotide sequence ID" value="NZ_MQUC01000003.1"/>
</dbReference>
<dbReference type="SUPFAM" id="SSF55785">
    <property type="entry name" value="PYP-like sensor domain (PAS domain)"/>
    <property type="match status" value="2"/>
</dbReference>
<dbReference type="InterPro" id="IPR000700">
    <property type="entry name" value="PAS-assoc_C"/>
</dbReference>
<dbReference type="NCBIfam" id="TIGR00229">
    <property type="entry name" value="sensory_box"/>
    <property type="match status" value="1"/>
</dbReference>
<dbReference type="Gene3D" id="3.30.450.20">
    <property type="entry name" value="PAS domain"/>
    <property type="match status" value="3"/>
</dbReference>
<evidence type="ECO:0000313" key="8">
    <source>
        <dbReference type="Proteomes" id="UP000239532"/>
    </source>
</evidence>
<keyword evidence="8" id="KW-1185">Reference proteome</keyword>
<dbReference type="Pfam" id="PF08447">
    <property type="entry name" value="PAS_3"/>
    <property type="match status" value="1"/>
</dbReference>
<evidence type="ECO:0000256" key="2">
    <source>
        <dbReference type="ARBA" id="ARBA00012438"/>
    </source>
</evidence>
<dbReference type="EC" id="2.7.13.3" evidence="2"/>
<comment type="catalytic activity">
    <reaction evidence="1">
        <text>ATP + protein L-histidine = ADP + protein N-phospho-L-histidine.</text>
        <dbReference type="EC" id="2.7.13.3"/>
    </reaction>
</comment>
<protein>
    <recommendedName>
        <fullName evidence="2">histidine kinase</fullName>
        <ecNumber evidence="2">2.7.13.3</ecNumber>
    </recommendedName>
</protein>
<proteinExistence type="predicted"/>
<dbReference type="PROSITE" id="PS50113">
    <property type="entry name" value="PAC"/>
    <property type="match status" value="1"/>
</dbReference>
<dbReference type="PANTHER" id="PTHR43304:SF1">
    <property type="entry name" value="PAC DOMAIN-CONTAINING PROTEIN"/>
    <property type="match status" value="1"/>
</dbReference>
<dbReference type="OrthoDB" id="9796457at2"/>
<feature type="domain" description="PAC" evidence="6">
    <location>
        <begin position="193"/>
        <end position="245"/>
    </location>
</feature>
<dbReference type="GO" id="GO:0004673">
    <property type="term" value="F:protein histidine kinase activity"/>
    <property type="evidence" value="ECO:0007669"/>
    <property type="project" value="UniProtKB-EC"/>
</dbReference>
<organism evidence="7 8">
    <name type="scientific">Nonlabens agnitus</name>
    <dbReference type="NCBI Taxonomy" id="870484"/>
    <lineage>
        <taxon>Bacteria</taxon>
        <taxon>Pseudomonadati</taxon>
        <taxon>Bacteroidota</taxon>
        <taxon>Flavobacteriia</taxon>
        <taxon>Flavobacteriales</taxon>
        <taxon>Flavobacteriaceae</taxon>
        <taxon>Nonlabens</taxon>
    </lineage>
</organism>
<dbReference type="InterPro" id="IPR000014">
    <property type="entry name" value="PAS"/>
</dbReference>